<keyword evidence="10" id="KW-1185">Reference proteome</keyword>
<dbReference type="InterPro" id="IPR013785">
    <property type="entry name" value="Aldolase_TIM"/>
</dbReference>
<dbReference type="InterPro" id="IPR002241">
    <property type="entry name" value="Glyco_hydro_27"/>
</dbReference>
<feature type="domain" description="Alpha galactosidase C-terminal" evidence="8">
    <location>
        <begin position="299"/>
        <end position="384"/>
    </location>
</feature>
<gene>
    <name evidence="9" type="ORF">VTK73DRAFT_7802</name>
</gene>
<evidence type="ECO:0000256" key="3">
    <source>
        <dbReference type="ARBA" id="ARBA00012755"/>
    </source>
</evidence>
<dbReference type="InterPro" id="IPR013780">
    <property type="entry name" value="Glyco_hydro_b"/>
</dbReference>
<comment type="catalytic activity">
    <reaction evidence="1 7">
        <text>Hydrolysis of terminal, non-reducing alpha-D-galactose residues in alpha-D-galactosides, including galactose oligosaccharides, galactomannans and galactolipids.</text>
        <dbReference type="EC" id="3.2.1.22"/>
    </reaction>
</comment>
<accession>A0ABR3WCP6</accession>
<proteinExistence type="inferred from homology"/>
<dbReference type="PANTHER" id="PTHR11452">
    <property type="entry name" value="ALPHA-GALACTOSIDASE/ALPHA-N-ACETYLGALACTOSAMINIDASE"/>
    <property type="match status" value="1"/>
</dbReference>
<evidence type="ECO:0000256" key="6">
    <source>
        <dbReference type="ARBA" id="ARBA00023295"/>
    </source>
</evidence>
<keyword evidence="4" id="KW-0732">Signal</keyword>
<reference evidence="9 10" key="1">
    <citation type="journal article" date="2024" name="Commun. Biol.">
        <title>Comparative genomic analysis of thermophilic fungi reveals convergent evolutionary adaptations and gene losses.</title>
        <authorList>
            <person name="Steindorff A.S."/>
            <person name="Aguilar-Pontes M.V."/>
            <person name="Robinson A.J."/>
            <person name="Andreopoulos B."/>
            <person name="LaButti K."/>
            <person name="Kuo A."/>
            <person name="Mondo S."/>
            <person name="Riley R."/>
            <person name="Otillar R."/>
            <person name="Haridas S."/>
            <person name="Lipzen A."/>
            <person name="Grimwood J."/>
            <person name="Schmutz J."/>
            <person name="Clum A."/>
            <person name="Reid I.D."/>
            <person name="Moisan M.C."/>
            <person name="Butler G."/>
            <person name="Nguyen T.T.M."/>
            <person name="Dewar K."/>
            <person name="Conant G."/>
            <person name="Drula E."/>
            <person name="Henrissat B."/>
            <person name="Hansel C."/>
            <person name="Singer S."/>
            <person name="Hutchinson M.I."/>
            <person name="de Vries R.P."/>
            <person name="Natvig D.O."/>
            <person name="Powell A.J."/>
            <person name="Tsang A."/>
            <person name="Grigoriev I.V."/>
        </authorList>
    </citation>
    <scope>NUCLEOTIDE SEQUENCE [LARGE SCALE GENOMIC DNA]</scope>
    <source>
        <strain evidence="9 10">ATCC 24622</strain>
    </source>
</reference>
<dbReference type="EMBL" id="JAZHXJ010000515">
    <property type="protein sequence ID" value="KAL1858797.1"/>
    <property type="molecule type" value="Genomic_DNA"/>
</dbReference>
<dbReference type="PRINTS" id="PR00740">
    <property type="entry name" value="GLHYDRLASE27"/>
</dbReference>
<dbReference type="InterPro" id="IPR041233">
    <property type="entry name" value="Melibiase_C"/>
</dbReference>
<dbReference type="InterPro" id="IPR017853">
    <property type="entry name" value="GH"/>
</dbReference>
<evidence type="ECO:0000256" key="2">
    <source>
        <dbReference type="ARBA" id="ARBA00009743"/>
    </source>
</evidence>
<evidence type="ECO:0000313" key="9">
    <source>
        <dbReference type="EMBL" id="KAL1858797.1"/>
    </source>
</evidence>
<evidence type="ECO:0000259" key="8">
    <source>
        <dbReference type="Pfam" id="PF17801"/>
    </source>
</evidence>
<keyword evidence="6 7" id="KW-0326">Glycosidase</keyword>
<keyword evidence="7" id="KW-1015">Disulfide bond</keyword>
<dbReference type="CDD" id="cd14792">
    <property type="entry name" value="GH27"/>
    <property type="match status" value="1"/>
</dbReference>
<evidence type="ECO:0000313" key="10">
    <source>
        <dbReference type="Proteomes" id="UP001586593"/>
    </source>
</evidence>
<dbReference type="Gene3D" id="2.60.40.1180">
    <property type="entry name" value="Golgi alpha-mannosidase II"/>
    <property type="match status" value="1"/>
</dbReference>
<evidence type="ECO:0000256" key="7">
    <source>
        <dbReference type="RuleBase" id="RU361168"/>
    </source>
</evidence>
<protein>
    <recommendedName>
        <fullName evidence="3 7">Alpha-galactosidase</fullName>
        <ecNumber evidence="3 7">3.2.1.22</ecNumber>
    </recommendedName>
    <alternativeName>
        <fullName evidence="7">Melibiase</fullName>
    </alternativeName>
</protein>
<dbReference type="Gene3D" id="3.20.20.70">
    <property type="entry name" value="Aldolase class I"/>
    <property type="match status" value="1"/>
</dbReference>
<keyword evidence="5 7" id="KW-0378">Hydrolase</keyword>
<evidence type="ECO:0000256" key="1">
    <source>
        <dbReference type="ARBA" id="ARBA00001255"/>
    </source>
</evidence>
<name>A0ABR3WCP6_9PEZI</name>
<dbReference type="PANTHER" id="PTHR11452:SF87">
    <property type="entry name" value="ALPHA-GALACTOSIDASE"/>
    <property type="match status" value="1"/>
</dbReference>
<organism evidence="9 10">
    <name type="scientific">Phialemonium thermophilum</name>
    <dbReference type="NCBI Taxonomy" id="223376"/>
    <lineage>
        <taxon>Eukaryota</taxon>
        <taxon>Fungi</taxon>
        <taxon>Dikarya</taxon>
        <taxon>Ascomycota</taxon>
        <taxon>Pezizomycotina</taxon>
        <taxon>Sordariomycetes</taxon>
        <taxon>Sordariomycetidae</taxon>
        <taxon>Cephalothecales</taxon>
        <taxon>Cephalothecaceae</taxon>
        <taxon>Phialemonium</taxon>
    </lineage>
</organism>
<dbReference type="Proteomes" id="UP001586593">
    <property type="component" value="Unassembled WGS sequence"/>
</dbReference>
<dbReference type="Pfam" id="PF17801">
    <property type="entry name" value="Melibiase_C"/>
    <property type="match status" value="1"/>
</dbReference>
<dbReference type="EC" id="3.2.1.22" evidence="3 7"/>
<sequence length="387" mass="42806">MGWNSWNTFKANIDQNLIKSTAQTLAQKGFQDAGYSYVLLDEGWQAATRDASGRQQPNATRFPDGIKSLADYIHGLGFKIGLYSDAGIYDCDFYPGSFGYEELDAATYAEWGVDYLKYDNCGGFAAGTLPVQERFWRMASALRESGRDIFYSLCEWGHQFPWFWADQFSESYRISGDIKGSFAADSSGVCQTAYCLNTGYAGVSVLTMIRKMRELSRFQKPGSWGDMDMLEIGTGTMTEVEEQTHFAFWAALKSPLIIGADVRNLSQSSLDILLNKEIIALSQDDAGVAVNYLPDISTEGQIQIWSGPLSSGKSRLVILALNYGDEAADIKIPRRGIQGLSNYTASRYTVRDVWGAKDLGSLGDLGEEIVLRNVRSHETKVLVLSAP</sequence>
<comment type="similarity">
    <text evidence="2 7">Belongs to the glycosyl hydrolase 27 family.</text>
</comment>
<dbReference type="SUPFAM" id="SSF51011">
    <property type="entry name" value="Glycosyl hydrolase domain"/>
    <property type="match status" value="1"/>
</dbReference>
<dbReference type="SUPFAM" id="SSF51445">
    <property type="entry name" value="(Trans)glycosidases"/>
    <property type="match status" value="1"/>
</dbReference>
<evidence type="ECO:0000256" key="5">
    <source>
        <dbReference type="ARBA" id="ARBA00022801"/>
    </source>
</evidence>
<comment type="caution">
    <text evidence="9">The sequence shown here is derived from an EMBL/GenBank/DDBJ whole genome shotgun (WGS) entry which is preliminary data.</text>
</comment>
<evidence type="ECO:0000256" key="4">
    <source>
        <dbReference type="ARBA" id="ARBA00022729"/>
    </source>
</evidence>
<dbReference type="Pfam" id="PF16499">
    <property type="entry name" value="Melibiase_2"/>
    <property type="match status" value="1"/>
</dbReference>